<accession>A0A927MQP4</accession>
<comment type="caution">
    <text evidence="8">The sequence shown here is derived from an EMBL/GenBank/DDBJ whole genome shotgun (WGS) entry which is preliminary data.</text>
</comment>
<dbReference type="Proteomes" id="UP000638648">
    <property type="component" value="Unassembled WGS sequence"/>
</dbReference>
<keyword evidence="3 7" id="KW-0547">Nucleotide-binding</keyword>
<evidence type="ECO:0000256" key="4">
    <source>
        <dbReference type="ARBA" id="ARBA00022840"/>
    </source>
</evidence>
<sequence length="512" mass="55086">MGIDLGTTFSAVARVDEFGKPVVLPNRDGETLTASVVFFDGEQPLVGTMAKRSIVSSPLDVAQFVKRAMGDPSWRFETSRGTPYRPEEISALVLKRLKEDAERLLGAKVTDAVVTVPAYFGDAARRATIDAGTIAGLRVRRILNEPTAAALAYGLDGLVSGTVVVYDLGGGTFDVTALRIEDGDFRVLATHGDRNLGGFDFDNLLMRLLDERFVAAGGPSLLADDTTEAVLREKAELAKHTLTTVERTRVALAAHGFTHTVPLTRADFEDTASALLSRTRDITELVVEEAGLTWHGVDRILLAGGATRMPMVRRMLERVSGLTPDASANPDEIVALGAATLAQLLATDTDDGDGTASGMSTVAAPTVSGMRPVIRDVTSHGLGELVHKRGTRSTENRVIIPRNSPVPAEWSRVFHTRFDDQPAIRTSITEGDDTDPAHVRIIGQEDIEVPPYPKGAPFETTLAYDENQIIFVKVKDVTADSVVGTFEILYAQNLDGDQLARSAMRISAISPL</sequence>
<dbReference type="InterPro" id="IPR013126">
    <property type="entry name" value="Hsp_70_fam"/>
</dbReference>
<dbReference type="AlphaFoldDB" id="A0A927MQP4"/>
<dbReference type="Gene3D" id="3.90.640.10">
    <property type="entry name" value="Actin, Chain A, domain 4"/>
    <property type="match status" value="1"/>
</dbReference>
<dbReference type="EMBL" id="JADBEM010000001">
    <property type="protein sequence ID" value="MBE1605121.1"/>
    <property type="molecule type" value="Genomic_DNA"/>
</dbReference>
<evidence type="ECO:0000256" key="7">
    <source>
        <dbReference type="RuleBase" id="RU003322"/>
    </source>
</evidence>
<dbReference type="FunFam" id="3.30.420.40:FF:000071">
    <property type="entry name" value="Molecular chaperone DnaK"/>
    <property type="match status" value="1"/>
</dbReference>
<evidence type="ECO:0000313" key="8">
    <source>
        <dbReference type="EMBL" id="MBE1605121.1"/>
    </source>
</evidence>
<dbReference type="SUPFAM" id="SSF53067">
    <property type="entry name" value="Actin-like ATPase domain"/>
    <property type="match status" value="2"/>
</dbReference>
<dbReference type="InterPro" id="IPR029047">
    <property type="entry name" value="HSP70_peptide-bd_sf"/>
</dbReference>
<keyword evidence="4 7" id="KW-0067">ATP-binding</keyword>
<dbReference type="Pfam" id="PF00012">
    <property type="entry name" value="HSP70"/>
    <property type="match status" value="2"/>
</dbReference>
<dbReference type="Gene3D" id="2.60.34.10">
    <property type="entry name" value="Substrate Binding Domain Of DNAk, Chain A, domain 1"/>
    <property type="match status" value="1"/>
</dbReference>
<dbReference type="RefSeq" id="WP_192749512.1">
    <property type="nucleotide sequence ID" value="NZ_BAABJL010000030.1"/>
</dbReference>
<evidence type="ECO:0000256" key="1">
    <source>
        <dbReference type="ARBA" id="ARBA00007381"/>
    </source>
</evidence>
<dbReference type="PROSITE" id="PS01036">
    <property type="entry name" value="HSP70_3"/>
    <property type="match status" value="1"/>
</dbReference>
<dbReference type="InterPro" id="IPR043129">
    <property type="entry name" value="ATPase_NBD"/>
</dbReference>
<reference evidence="8" key="1">
    <citation type="submission" date="2020-10" db="EMBL/GenBank/DDBJ databases">
        <title>Sequencing the genomes of 1000 actinobacteria strains.</title>
        <authorList>
            <person name="Klenk H.-P."/>
        </authorList>
    </citation>
    <scope>NUCLEOTIDE SEQUENCE</scope>
    <source>
        <strain evidence="8">DSM 45354</strain>
    </source>
</reference>
<dbReference type="PANTHER" id="PTHR19375">
    <property type="entry name" value="HEAT SHOCK PROTEIN 70KDA"/>
    <property type="match status" value="1"/>
</dbReference>
<keyword evidence="9" id="KW-1185">Reference proteome</keyword>
<evidence type="ECO:0000256" key="2">
    <source>
        <dbReference type="ARBA" id="ARBA00022553"/>
    </source>
</evidence>
<keyword evidence="2" id="KW-0597">Phosphoprotein</keyword>
<dbReference type="GO" id="GO:0005524">
    <property type="term" value="F:ATP binding"/>
    <property type="evidence" value="ECO:0007669"/>
    <property type="project" value="UniProtKB-KW"/>
</dbReference>
<dbReference type="InterPro" id="IPR018181">
    <property type="entry name" value="Heat_shock_70_CS"/>
</dbReference>
<proteinExistence type="inferred from homology"/>
<gene>
    <name evidence="8" type="ORF">HEB94_001969</name>
</gene>
<evidence type="ECO:0000256" key="6">
    <source>
        <dbReference type="ARBA" id="ARBA00023186"/>
    </source>
</evidence>
<evidence type="ECO:0000313" key="9">
    <source>
        <dbReference type="Proteomes" id="UP000638648"/>
    </source>
</evidence>
<comment type="similarity">
    <text evidence="1 7">Belongs to the heat shock protein 70 family.</text>
</comment>
<dbReference type="PRINTS" id="PR00301">
    <property type="entry name" value="HEATSHOCK70"/>
</dbReference>
<dbReference type="GO" id="GO:0140662">
    <property type="term" value="F:ATP-dependent protein folding chaperone"/>
    <property type="evidence" value="ECO:0007669"/>
    <property type="project" value="InterPro"/>
</dbReference>
<keyword evidence="6" id="KW-0143">Chaperone</keyword>
<name>A0A927MQP4_9ACTN</name>
<dbReference type="Gene3D" id="3.30.420.40">
    <property type="match status" value="2"/>
</dbReference>
<evidence type="ECO:0000256" key="3">
    <source>
        <dbReference type="ARBA" id="ARBA00022741"/>
    </source>
</evidence>
<dbReference type="SUPFAM" id="SSF100920">
    <property type="entry name" value="Heat shock protein 70kD (HSP70), peptide-binding domain"/>
    <property type="match status" value="1"/>
</dbReference>
<dbReference type="CDD" id="cd24029">
    <property type="entry name" value="ASKHA_NBD_HSP70_DnaK_HscA_HscC"/>
    <property type="match status" value="1"/>
</dbReference>
<evidence type="ECO:0000256" key="5">
    <source>
        <dbReference type="ARBA" id="ARBA00023016"/>
    </source>
</evidence>
<dbReference type="PROSITE" id="PS00297">
    <property type="entry name" value="HSP70_1"/>
    <property type="match status" value="1"/>
</dbReference>
<keyword evidence="5" id="KW-0346">Stress response</keyword>
<protein>
    <submittedName>
        <fullName evidence="8">Molecular chaperone DnaK</fullName>
    </submittedName>
</protein>
<organism evidence="8 9">
    <name type="scientific">Actinopolymorpha pittospori</name>
    <dbReference type="NCBI Taxonomy" id="648752"/>
    <lineage>
        <taxon>Bacteria</taxon>
        <taxon>Bacillati</taxon>
        <taxon>Actinomycetota</taxon>
        <taxon>Actinomycetes</taxon>
        <taxon>Propionibacteriales</taxon>
        <taxon>Actinopolymorphaceae</taxon>
        <taxon>Actinopolymorpha</taxon>
    </lineage>
</organism>